<feature type="chain" id="PRO_5012228398" description="Right handed beta helix domain-containing protein" evidence="1">
    <location>
        <begin position="16"/>
        <end position="458"/>
    </location>
</feature>
<name>A0A1L9SJU0_9EURO</name>
<reference evidence="3" key="1">
    <citation type="journal article" date="2017" name="Genome Biol.">
        <title>Comparative genomics reveals high biological diversity and specific adaptations in the industrially and medically important fungal genus Aspergillus.</title>
        <authorList>
            <person name="de Vries R.P."/>
            <person name="Riley R."/>
            <person name="Wiebenga A."/>
            <person name="Aguilar-Osorio G."/>
            <person name="Amillis S."/>
            <person name="Uchima C.A."/>
            <person name="Anderluh G."/>
            <person name="Asadollahi M."/>
            <person name="Askin M."/>
            <person name="Barry K."/>
            <person name="Battaglia E."/>
            <person name="Bayram O."/>
            <person name="Benocci T."/>
            <person name="Braus-Stromeyer S.A."/>
            <person name="Caldana C."/>
            <person name="Canovas D."/>
            <person name="Cerqueira G.C."/>
            <person name="Chen F."/>
            <person name="Chen W."/>
            <person name="Choi C."/>
            <person name="Clum A."/>
            <person name="Dos Santos R.A."/>
            <person name="Damasio A.R."/>
            <person name="Diallinas G."/>
            <person name="Emri T."/>
            <person name="Fekete E."/>
            <person name="Flipphi M."/>
            <person name="Freyberg S."/>
            <person name="Gallo A."/>
            <person name="Gournas C."/>
            <person name="Habgood R."/>
            <person name="Hainaut M."/>
            <person name="Harispe M.L."/>
            <person name="Henrissat B."/>
            <person name="Hilden K.S."/>
            <person name="Hope R."/>
            <person name="Hossain A."/>
            <person name="Karabika E."/>
            <person name="Karaffa L."/>
            <person name="Karanyi Z."/>
            <person name="Krasevec N."/>
            <person name="Kuo A."/>
            <person name="Kusch H."/>
            <person name="LaButti K."/>
            <person name="Lagendijk E.L."/>
            <person name="Lapidus A."/>
            <person name="Levasseur A."/>
            <person name="Lindquist E."/>
            <person name="Lipzen A."/>
            <person name="Logrieco A.F."/>
            <person name="MacCabe A."/>
            <person name="Maekelae M.R."/>
            <person name="Malavazi I."/>
            <person name="Melin P."/>
            <person name="Meyer V."/>
            <person name="Mielnichuk N."/>
            <person name="Miskei M."/>
            <person name="Molnar A.P."/>
            <person name="Mule G."/>
            <person name="Ngan C.Y."/>
            <person name="Orejas M."/>
            <person name="Orosz E."/>
            <person name="Ouedraogo J.P."/>
            <person name="Overkamp K.M."/>
            <person name="Park H.-S."/>
            <person name="Perrone G."/>
            <person name="Piumi F."/>
            <person name="Punt P.J."/>
            <person name="Ram A.F."/>
            <person name="Ramon A."/>
            <person name="Rauscher S."/>
            <person name="Record E."/>
            <person name="Riano-Pachon D.M."/>
            <person name="Robert V."/>
            <person name="Roehrig J."/>
            <person name="Ruller R."/>
            <person name="Salamov A."/>
            <person name="Salih N.S."/>
            <person name="Samson R.A."/>
            <person name="Sandor E."/>
            <person name="Sanguinetti M."/>
            <person name="Schuetze T."/>
            <person name="Sepcic K."/>
            <person name="Shelest E."/>
            <person name="Sherlock G."/>
            <person name="Sophianopoulou V."/>
            <person name="Squina F.M."/>
            <person name="Sun H."/>
            <person name="Susca A."/>
            <person name="Todd R.B."/>
            <person name="Tsang A."/>
            <person name="Unkles S.E."/>
            <person name="van de Wiele N."/>
            <person name="van Rossen-Uffink D."/>
            <person name="Oliveira J.V."/>
            <person name="Vesth T.C."/>
            <person name="Visser J."/>
            <person name="Yu J.-H."/>
            <person name="Zhou M."/>
            <person name="Andersen M.R."/>
            <person name="Archer D.B."/>
            <person name="Baker S.E."/>
            <person name="Benoit I."/>
            <person name="Brakhage A.A."/>
            <person name="Braus G.H."/>
            <person name="Fischer R."/>
            <person name="Frisvad J.C."/>
            <person name="Goldman G.H."/>
            <person name="Houbraken J."/>
            <person name="Oakley B."/>
            <person name="Pocsi I."/>
            <person name="Scazzocchio C."/>
            <person name="Seiboth B."/>
            <person name="vanKuyk P.A."/>
            <person name="Wortman J."/>
            <person name="Dyer P.S."/>
            <person name="Grigoriev I.V."/>
        </authorList>
    </citation>
    <scope>NUCLEOTIDE SEQUENCE [LARGE SCALE GENOMIC DNA]</scope>
    <source>
        <strain evidence="3">CBS 506.65</strain>
    </source>
</reference>
<dbReference type="GeneID" id="34611284"/>
<evidence type="ECO:0000313" key="3">
    <source>
        <dbReference type="Proteomes" id="UP000184188"/>
    </source>
</evidence>
<sequence length="458" mass="47719">MTTLVLLGLASLALGSVTIVDPSNYADLAADTADNALLANYWTDNGGPQELIYNITGPYYFSATDGVALAHQVLSVDANDTSVVVITEDSAVNLSYVTVVKEGYATWLNQASFFGVNAAVNVANASTAYIDHSNITVHDGAANIYAYGTGSAVYVSDVDLYSSGPVSHGLYAAGNGTIYANNIRHYSGGNRASSFSGDNPGGYLYVTDAVAHTAGIGSATFYTLGKSYGTDVVGRTDQAPSVFSDGAQSSVFVRVDLTAGLLAGTVLFCSADRQSGAELSFTDSRLTTLGSDMAALWFGNVIADVQLVATEINTTSGILVIANSSQVTQAFDYFAGSEENSAIQPAEVTVLVEESDLRGDLVAYNGSSIAWTLASYSSWTGTAYSATGKGYLGVYLDETSTWTLTDNVELINFTNGDSTHSNIISGGYNISYDVTADANAYLDGTTVSLSGGGILFPY</sequence>
<accession>A0A1L9SJU0</accession>
<dbReference type="Proteomes" id="UP000184188">
    <property type="component" value="Unassembled WGS sequence"/>
</dbReference>
<gene>
    <name evidence="2" type="ORF">ASPZODRAFT_142097</name>
</gene>
<proteinExistence type="predicted"/>
<dbReference type="STRING" id="1073090.A0A1L9SJU0"/>
<evidence type="ECO:0008006" key="4">
    <source>
        <dbReference type="Google" id="ProtNLM"/>
    </source>
</evidence>
<keyword evidence="3" id="KW-1185">Reference proteome</keyword>
<dbReference type="RefSeq" id="XP_022581873.1">
    <property type="nucleotide sequence ID" value="XM_022724819.1"/>
</dbReference>
<organism evidence="2 3">
    <name type="scientific">Penicilliopsis zonata CBS 506.65</name>
    <dbReference type="NCBI Taxonomy" id="1073090"/>
    <lineage>
        <taxon>Eukaryota</taxon>
        <taxon>Fungi</taxon>
        <taxon>Dikarya</taxon>
        <taxon>Ascomycota</taxon>
        <taxon>Pezizomycotina</taxon>
        <taxon>Eurotiomycetes</taxon>
        <taxon>Eurotiomycetidae</taxon>
        <taxon>Eurotiales</taxon>
        <taxon>Aspergillaceae</taxon>
        <taxon>Penicilliopsis</taxon>
    </lineage>
</organism>
<dbReference type="EMBL" id="KV878341">
    <property type="protein sequence ID" value="OJJ47363.1"/>
    <property type="molecule type" value="Genomic_DNA"/>
</dbReference>
<keyword evidence="1" id="KW-0732">Signal</keyword>
<protein>
    <recommendedName>
        <fullName evidence="4">Right handed beta helix domain-containing protein</fullName>
    </recommendedName>
</protein>
<evidence type="ECO:0000313" key="2">
    <source>
        <dbReference type="EMBL" id="OJJ47363.1"/>
    </source>
</evidence>
<feature type="signal peptide" evidence="1">
    <location>
        <begin position="1"/>
        <end position="15"/>
    </location>
</feature>
<dbReference type="VEuPathDB" id="FungiDB:ASPZODRAFT_142097"/>
<evidence type="ECO:0000256" key="1">
    <source>
        <dbReference type="SAM" id="SignalP"/>
    </source>
</evidence>
<dbReference type="OrthoDB" id="10018600at2759"/>
<dbReference type="AlphaFoldDB" id="A0A1L9SJU0"/>